<dbReference type="Pfam" id="PF12419">
    <property type="entry name" value="DUF3670"/>
    <property type="match status" value="1"/>
</dbReference>
<dbReference type="InterPro" id="IPR000330">
    <property type="entry name" value="SNF2_N"/>
</dbReference>
<dbReference type="GO" id="GO:0005524">
    <property type="term" value="F:ATP binding"/>
    <property type="evidence" value="ECO:0007669"/>
    <property type="project" value="InterPro"/>
</dbReference>
<name>W4Q1I2_9BACI</name>
<evidence type="ECO:0000313" key="3">
    <source>
        <dbReference type="EMBL" id="GAE25239.1"/>
    </source>
</evidence>
<evidence type="ECO:0000259" key="1">
    <source>
        <dbReference type="Pfam" id="PF00176"/>
    </source>
</evidence>
<keyword evidence="3" id="KW-0378">Hydrolase</keyword>
<gene>
    <name evidence="3" type="ORF">JCM9140_1221</name>
</gene>
<keyword evidence="4" id="KW-1185">Reference proteome</keyword>
<keyword evidence="3" id="KW-0347">Helicase</keyword>
<feature type="domain" description="SNF2 N-terminal" evidence="1">
    <location>
        <begin position="526"/>
        <end position="563"/>
    </location>
</feature>
<dbReference type="GO" id="GO:0004386">
    <property type="term" value="F:helicase activity"/>
    <property type="evidence" value="ECO:0007669"/>
    <property type="project" value="UniProtKB-KW"/>
</dbReference>
<protein>
    <submittedName>
        <fullName evidence="3">Helicase</fullName>
    </submittedName>
</protein>
<evidence type="ECO:0000313" key="4">
    <source>
        <dbReference type="Proteomes" id="UP000018890"/>
    </source>
</evidence>
<keyword evidence="3" id="KW-0067">ATP-binding</keyword>
<accession>W4Q1I2</accession>
<dbReference type="Gene3D" id="3.40.50.10810">
    <property type="entry name" value="Tandem AAA-ATPase domain"/>
    <property type="match status" value="1"/>
</dbReference>
<keyword evidence="3" id="KW-0547">Nucleotide-binding</keyword>
<comment type="caution">
    <text evidence="3">The sequence shown here is derived from an EMBL/GenBank/DDBJ whole genome shotgun (WGS) entry which is preliminary data.</text>
</comment>
<dbReference type="InterPro" id="IPR038718">
    <property type="entry name" value="SNF2-like_sf"/>
</dbReference>
<sequence length="601" mass="69209">MATNIIVHGGWLNETFFIWGERPPSSRFDQIVNFQYPFLYSPFELKLRLFQFDQISYFGTFVETDKAIIDVPIKSRVYQSLAGEITVYQAQESMTQYSFPLEGLVLSIEELVSYFPLLQSWKKESQLELAPDLVKWMDLFETIQQFIIEGCFSPTASGQWHIENFPYDSWLEYIPLSGRMVRENTSYIQHQSKTITAASDLENLVIQLCDTMVRSILQKPSVHKAYVDWQLSINETFQPLIEKLNESGKVDSALTTKRFQQKIGLLQSKPFLSGLALQEPETKDGLWKVSLCMVDRKQPSLMVNMDQLEKGEHPWRENPIAQLKIDLKKAQDELDVLRPLRISAPTLSLQSDEAYDLFTNSDDELEQAGFHLIVPKWMTEKKKPRVKLNMNELNTKSASSEPLLDWQSVASFTYDLALGDQKISKKEFEEFVDGKRPFLYANGEWMSWDRSLADKLLDYLERIEQGTSFLEAWRLDQLDDEDDFETDIDIDVTWGEELTKSIQELYTSSPTLIDIPDTLNGELRPYQQEGVSWLAHLRRTGFGGCLADDMGLGKSIQTIAICSMSTIANKKLVKVKNRSYSSVRHLFYTIGYKSVNSLPLH</sequence>
<dbReference type="InterPro" id="IPR022138">
    <property type="entry name" value="DUF3670"/>
</dbReference>
<reference evidence="3" key="1">
    <citation type="journal article" date="2014" name="Genome Announc.">
        <title>Draft Genome Sequences of Three Alkaliphilic Bacillus Strains, Bacillus wakoensis JCM 9140T, Bacillus akibai JCM 9157T, and Bacillus hemicellulosilyticus JCM 9152T.</title>
        <authorList>
            <person name="Yuki M."/>
            <person name="Oshima K."/>
            <person name="Suda W."/>
            <person name="Oshida Y."/>
            <person name="Kitamura K."/>
            <person name="Iida T."/>
            <person name="Hattori M."/>
            <person name="Ohkuma M."/>
        </authorList>
    </citation>
    <scope>NUCLEOTIDE SEQUENCE [LARGE SCALE GENOMIC DNA]</scope>
    <source>
        <strain evidence="3">JCM 9140</strain>
    </source>
</reference>
<dbReference type="InterPro" id="IPR027417">
    <property type="entry name" value="P-loop_NTPase"/>
</dbReference>
<dbReference type="STRING" id="1236970.JCM9140_1221"/>
<dbReference type="PANTHER" id="PTHR10799">
    <property type="entry name" value="SNF2/RAD54 HELICASE FAMILY"/>
    <property type="match status" value="1"/>
</dbReference>
<evidence type="ECO:0000259" key="2">
    <source>
        <dbReference type="Pfam" id="PF12419"/>
    </source>
</evidence>
<organism evidence="3 4">
    <name type="scientific">Halalkalibacter wakoensis JCM 9140</name>
    <dbReference type="NCBI Taxonomy" id="1236970"/>
    <lineage>
        <taxon>Bacteria</taxon>
        <taxon>Bacillati</taxon>
        <taxon>Bacillota</taxon>
        <taxon>Bacilli</taxon>
        <taxon>Bacillales</taxon>
        <taxon>Bacillaceae</taxon>
        <taxon>Halalkalibacter</taxon>
    </lineage>
</organism>
<feature type="domain" description="DUF3670" evidence="2">
    <location>
        <begin position="347"/>
        <end position="475"/>
    </location>
</feature>
<dbReference type="AlphaFoldDB" id="W4Q1I2"/>
<proteinExistence type="predicted"/>
<dbReference type="EMBL" id="BAUT01000008">
    <property type="protein sequence ID" value="GAE25239.1"/>
    <property type="molecule type" value="Genomic_DNA"/>
</dbReference>
<dbReference type="SUPFAM" id="SSF52540">
    <property type="entry name" value="P-loop containing nucleoside triphosphate hydrolases"/>
    <property type="match status" value="1"/>
</dbReference>
<dbReference type="Pfam" id="PF00176">
    <property type="entry name" value="SNF2-rel_dom"/>
    <property type="match status" value="1"/>
</dbReference>
<dbReference type="Proteomes" id="UP000018890">
    <property type="component" value="Unassembled WGS sequence"/>
</dbReference>